<dbReference type="PANTHER" id="PTHR13887">
    <property type="entry name" value="GLUTATHIONE S-TRANSFERASE KAPPA"/>
    <property type="match status" value="1"/>
</dbReference>
<evidence type="ECO:0000313" key="6">
    <source>
        <dbReference type="Proteomes" id="UP000237344"/>
    </source>
</evidence>
<dbReference type="Proteomes" id="UP000237344">
    <property type="component" value="Unassembled WGS sequence"/>
</dbReference>
<proteinExistence type="inferred from homology"/>
<evidence type="ECO:0000256" key="3">
    <source>
        <dbReference type="SAM" id="SignalP"/>
    </source>
</evidence>
<dbReference type="AlphaFoldDB" id="A0A2S3W5I9"/>
<evidence type="ECO:0000256" key="1">
    <source>
        <dbReference type="ARBA" id="ARBA00003565"/>
    </source>
</evidence>
<dbReference type="Pfam" id="PF13462">
    <property type="entry name" value="Thioredoxin_4"/>
    <property type="match status" value="1"/>
</dbReference>
<comment type="similarity">
    <text evidence="2">Belongs to the thioredoxin family. DsbA subfamily.</text>
</comment>
<organism evidence="5 6">
    <name type="scientific">Novacetimonas maltaceti</name>
    <dbReference type="NCBI Taxonomy" id="1203393"/>
    <lineage>
        <taxon>Bacteria</taxon>
        <taxon>Pseudomonadati</taxon>
        <taxon>Pseudomonadota</taxon>
        <taxon>Alphaproteobacteria</taxon>
        <taxon>Acetobacterales</taxon>
        <taxon>Acetobacteraceae</taxon>
        <taxon>Novacetimonas</taxon>
    </lineage>
</organism>
<dbReference type="PANTHER" id="PTHR13887:SF56">
    <property type="entry name" value="THIOREDOXIN-LIKE REDUCTASE RV2466C"/>
    <property type="match status" value="1"/>
</dbReference>
<accession>A0A2S3W5I9</accession>
<name>A0A2S3W5I9_9PROT</name>
<dbReference type="InterPro" id="IPR036249">
    <property type="entry name" value="Thioredoxin-like_sf"/>
</dbReference>
<feature type="signal peptide" evidence="3">
    <location>
        <begin position="1"/>
        <end position="25"/>
    </location>
</feature>
<comment type="function">
    <text evidence="1">May be required for disulfide bond formation in some proteins.</text>
</comment>
<gene>
    <name evidence="5" type="ORF">KMAL_00350</name>
</gene>
<dbReference type="EMBL" id="POTC01000001">
    <property type="protein sequence ID" value="POF64142.1"/>
    <property type="molecule type" value="Genomic_DNA"/>
</dbReference>
<dbReference type="InterPro" id="IPR013766">
    <property type="entry name" value="Thioredoxin_domain"/>
</dbReference>
<sequence length="206" mass="22887">MLIKRRTLLASAAPALLLGAGVASGARAQAADPRLAIRALGNPSAKVHVEEWFSLTCTHCARFSQEVFPEVRSKLIDTGKVYYIFCDFPLDQVALSAAMIARALPGERYEAFVLALLASQDRWAFGKDVNPQDELRKMAALAGMSADQFQQTLADDKLRHAIMDEEDRAQAQYKIDGTPTFRFNDKEQVSQELTYEQFAQKVESLS</sequence>
<dbReference type="RefSeq" id="WP_110093749.1">
    <property type="nucleotide sequence ID" value="NZ_NKUE01000003.1"/>
</dbReference>
<dbReference type="InterPro" id="IPR006311">
    <property type="entry name" value="TAT_signal"/>
</dbReference>
<dbReference type="PROSITE" id="PS51352">
    <property type="entry name" value="THIOREDOXIN_2"/>
    <property type="match status" value="1"/>
</dbReference>
<evidence type="ECO:0000259" key="4">
    <source>
        <dbReference type="PROSITE" id="PS51352"/>
    </source>
</evidence>
<keyword evidence="6" id="KW-1185">Reference proteome</keyword>
<feature type="domain" description="Thioredoxin" evidence="4">
    <location>
        <begin position="7"/>
        <end position="206"/>
    </location>
</feature>
<comment type="caution">
    <text evidence="5">The sequence shown here is derived from an EMBL/GenBank/DDBJ whole genome shotgun (WGS) entry which is preliminary data.</text>
</comment>
<evidence type="ECO:0000313" key="5">
    <source>
        <dbReference type="EMBL" id="POF64142.1"/>
    </source>
</evidence>
<dbReference type="InterPro" id="IPR012336">
    <property type="entry name" value="Thioredoxin-like_fold"/>
</dbReference>
<protein>
    <recommendedName>
        <fullName evidence="4">Thioredoxin domain-containing protein</fullName>
    </recommendedName>
</protein>
<evidence type="ECO:0000256" key="2">
    <source>
        <dbReference type="ARBA" id="ARBA00005791"/>
    </source>
</evidence>
<dbReference type="PROSITE" id="PS51318">
    <property type="entry name" value="TAT"/>
    <property type="match status" value="1"/>
</dbReference>
<keyword evidence="3" id="KW-0732">Signal</keyword>
<feature type="chain" id="PRO_5015478943" description="Thioredoxin domain-containing protein" evidence="3">
    <location>
        <begin position="26"/>
        <end position="206"/>
    </location>
</feature>
<dbReference type="OrthoDB" id="8478320at2"/>
<dbReference type="Gene3D" id="3.40.30.10">
    <property type="entry name" value="Glutaredoxin"/>
    <property type="match status" value="1"/>
</dbReference>
<reference evidence="5 6" key="1">
    <citation type="submission" date="2018-01" db="EMBL/GenBank/DDBJ databases">
        <title>Draft Genome Sequence of Komagataeibacter maltaceti LMG 1529, a Vinegar Producing Acetic Acid Bacterium Isolated from Malt Vinegar Brewery Acetifiers.</title>
        <authorList>
            <person name="Zhang Q."/>
            <person name="Hollensteiner J."/>
            <person name="Poehlein A."/>
            <person name="Daniel R."/>
        </authorList>
    </citation>
    <scope>NUCLEOTIDE SEQUENCE [LARGE SCALE GENOMIC DNA]</scope>
    <source>
        <strain evidence="5 6">LMG 1529</strain>
    </source>
</reference>
<dbReference type="SUPFAM" id="SSF52833">
    <property type="entry name" value="Thioredoxin-like"/>
    <property type="match status" value="1"/>
</dbReference>